<evidence type="ECO:0000256" key="3">
    <source>
        <dbReference type="ARBA" id="ARBA00022679"/>
    </source>
</evidence>
<dbReference type="SUPFAM" id="SSF56112">
    <property type="entry name" value="Protein kinase-like (PK-like)"/>
    <property type="match status" value="1"/>
</dbReference>
<keyword evidence="5" id="KW-0418">Kinase</keyword>
<evidence type="ECO:0000259" key="9">
    <source>
        <dbReference type="PROSITE" id="PS50011"/>
    </source>
</evidence>
<dbReference type="InterPro" id="IPR011009">
    <property type="entry name" value="Kinase-like_dom_sf"/>
</dbReference>
<dbReference type="CDD" id="cd14014">
    <property type="entry name" value="STKc_PknB_like"/>
    <property type="match status" value="1"/>
</dbReference>
<feature type="transmembrane region" description="Helical" evidence="8">
    <location>
        <begin position="385"/>
        <end position="408"/>
    </location>
</feature>
<dbReference type="Gene3D" id="3.30.200.20">
    <property type="entry name" value="Phosphorylase Kinase, domain 1"/>
    <property type="match status" value="1"/>
</dbReference>
<sequence length="409" mass="43945">METIGRYQVGARIGVGSFATVFKGRDPILDVPVAIKVLAENWSANPDVRNRFLAEARLLRRFHDERIVPVHDIGTTAGDQPYFVMDYADAGSLEQLRRQPTAPGRALRLTAEAARGVEVLHRHNVIHRDITPGNILLQYSKQGVRVMLADLGVAKSLTEPQEGTMTAGTPAYMAYEQATGGWLDQRVDVYSLAAVAYSLLTGHPPFPIKTLNDLLVRDWSVGVTPIADTLGAPPVLDEVMAMALSPDPQQRPQSALELATVFDAIADVLPGGDTYAPRPEGMDVTATGASWAPFGGTRPLAPPPLSGGSPEALSWRSAPPPIAPPGTGWGSMVPPSPSSAGSYYSLGRTSSVVPRDETPQQMLDKYLGEGKYTVAEPKERRPVSFYVAVGIGLTAVFLLALVLTIRYLT</sequence>
<protein>
    <recommendedName>
        <fullName evidence="1">non-specific serine/threonine protein kinase</fullName>
        <ecNumber evidence="1">2.7.11.1</ecNumber>
    </recommendedName>
</protein>
<evidence type="ECO:0000256" key="1">
    <source>
        <dbReference type="ARBA" id="ARBA00012513"/>
    </source>
</evidence>
<feature type="binding site" evidence="7">
    <location>
        <position position="36"/>
    </location>
    <ligand>
        <name>ATP</name>
        <dbReference type="ChEBI" id="CHEBI:30616"/>
    </ligand>
</feature>
<dbReference type="RefSeq" id="WP_167164796.1">
    <property type="nucleotide sequence ID" value="NZ_BAAAOO010000002.1"/>
</dbReference>
<organism evidence="10 11">
    <name type="scientific">Brooklawnia cerclae</name>
    <dbReference type="NCBI Taxonomy" id="349934"/>
    <lineage>
        <taxon>Bacteria</taxon>
        <taxon>Bacillati</taxon>
        <taxon>Actinomycetota</taxon>
        <taxon>Actinomycetes</taxon>
        <taxon>Propionibacteriales</taxon>
        <taxon>Propionibacteriaceae</taxon>
        <taxon>Brooklawnia</taxon>
    </lineage>
</organism>
<comment type="caution">
    <text evidence="10">The sequence shown here is derived from an EMBL/GenBank/DDBJ whole genome shotgun (WGS) entry which is preliminary data.</text>
</comment>
<keyword evidence="8" id="KW-0472">Membrane</keyword>
<dbReference type="PROSITE" id="PS50011">
    <property type="entry name" value="PROTEIN_KINASE_DOM"/>
    <property type="match status" value="1"/>
</dbReference>
<dbReference type="EC" id="2.7.11.1" evidence="1"/>
<keyword evidence="11" id="KW-1185">Reference proteome</keyword>
<dbReference type="Proteomes" id="UP000749311">
    <property type="component" value="Unassembled WGS sequence"/>
</dbReference>
<dbReference type="InterPro" id="IPR008266">
    <property type="entry name" value="Tyr_kinase_AS"/>
</dbReference>
<dbReference type="Pfam" id="PF00069">
    <property type="entry name" value="Pkinase"/>
    <property type="match status" value="1"/>
</dbReference>
<name>A0ABX0SC94_9ACTN</name>
<gene>
    <name evidence="10" type="ORF">FB473_000652</name>
</gene>
<evidence type="ECO:0000256" key="8">
    <source>
        <dbReference type="SAM" id="Phobius"/>
    </source>
</evidence>
<keyword evidence="2" id="KW-0723">Serine/threonine-protein kinase</keyword>
<accession>A0ABX0SC94</accession>
<keyword evidence="4 7" id="KW-0547">Nucleotide-binding</keyword>
<evidence type="ECO:0000313" key="11">
    <source>
        <dbReference type="Proteomes" id="UP000749311"/>
    </source>
</evidence>
<feature type="domain" description="Protein kinase" evidence="9">
    <location>
        <begin position="7"/>
        <end position="263"/>
    </location>
</feature>
<dbReference type="PANTHER" id="PTHR43289">
    <property type="entry name" value="MITOGEN-ACTIVATED PROTEIN KINASE KINASE KINASE 20-RELATED"/>
    <property type="match status" value="1"/>
</dbReference>
<dbReference type="PROSITE" id="PS00109">
    <property type="entry name" value="PROTEIN_KINASE_TYR"/>
    <property type="match status" value="1"/>
</dbReference>
<keyword evidence="3" id="KW-0808">Transferase</keyword>
<keyword evidence="8" id="KW-0812">Transmembrane</keyword>
<evidence type="ECO:0000256" key="6">
    <source>
        <dbReference type="ARBA" id="ARBA00022840"/>
    </source>
</evidence>
<evidence type="ECO:0000256" key="7">
    <source>
        <dbReference type="PROSITE-ProRule" id="PRU10141"/>
    </source>
</evidence>
<proteinExistence type="predicted"/>
<keyword evidence="8" id="KW-1133">Transmembrane helix</keyword>
<evidence type="ECO:0000256" key="4">
    <source>
        <dbReference type="ARBA" id="ARBA00022741"/>
    </source>
</evidence>
<evidence type="ECO:0000256" key="2">
    <source>
        <dbReference type="ARBA" id="ARBA00022527"/>
    </source>
</evidence>
<evidence type="ECO:0000313" key="10">
    <source>
        <dbReference type="EMBL" id="NIH56007.1"/>
    </source>
</evidence>
<evidence type="ECO:0000256" key="5">
    <source>
        <dbReference type="ARBA" id="ARBA00022777"/>
    </source>
</evidence>
<dbReference type="InterPro" id="IPR000719">
    <property type="entry name" value="Prot_kinase_dom"/>
</dbReference>
<keyword evidence="6 7" id="KW-0067">ATP-binding</keyword>
<dbReference type="PROSITE" id="PS00107">
    <property type="entry name" value="PROTEIN_KINASE_ATP"/>
    <property type="match status" value="1"/>
</dbReference>
<dbReference type="Gene3D" id="1.10.510.10">
    <property type="entry name" value="Transferase(Phosphotransferase) domain 1"/>
    <property type="match status" value="1"/>
</dbReference>
<reference evidence="10 11" key="1">
    <citation type="submission" date="2020-02" db="EMBL/GenBank/DDBJ databases">
        <title>Sequencing the genomes of 1000 actinobacteria strains.</title>
        <authorList>
            <person name="Klenk H.-P."/>
        </authorList>
    </citation>
    <scope>NUCLEOTIDE SEQUENCE [LARGE SCALE GENOMIC DNA]</scope>
    <source>
        <strain evidence="10 11">DSM 19609</strain>
    </source>
</reference>
<dbReference type="PANTHER" id="PTHR43289:SF6">
    <property type="entry name" value="SERINE_THREONINE-PROTEIN KINASE NEKL-3"/>
    <property type="match status" value="1"/>
</dbReference>
<dbReference type="InterPro" id="IPR017441">
    <property type="entry name" value="Protein_kinase_ATP_BS"/>
</dbReference>
<dbReference type="EMBL" id="JAAMOZ010000001">
    <property type="protein sequence ID" value="NIH56007.1"/>
    <property type="molecule type" value="Genomic_DNA"/>
</dbReference>